<keyword evidence="1" id="KW-0732">Signal</keyword>
<evidence type="ECO:0000313" key="3">
    <source>
        <dbReference type="Proteomes" id="UP000651085"/>
    </source>
</evidence>
<protein>
    <submittedName>
        <fullName evidence="2">Uncharacterized protein</fullName>
    </submittedName>
</protein>
<feature type="chain" id="PRO_5036783005" evidence="1">
    <location>
        <begin position="24"/>
        <end position="1184"/>
    </location>
</feature>
<dbReference type="Gene3D" id="2.60.40.10">
    <property type="entry name" value="Immunoglobulins"/>
    <property type="match status" value="4"/>
</dbReference>
<reference evidence="2" key="1">
    <citation type="submission" date="2020-08" db="EMBL/GenBank/DDBJ databases">
        <title>Genome public.</title>
        <authorList>
            <person name="Liu C."/>
            <person name="Sun Q."/>
        </authorList>
    </citation>
    <scope>NUCLEOTIDE SEQUENCE</scope>
    <source>
        <strain evidence="2">N12</strain>
    </source>
</reference>
<proteinExistence type="predicted"/>
<organism evidence="2 3">
    <name type="scientific">Jilunia laotingensis</name>
    <dbReference type="NCBI Taxonomy" id="2763675"/>
    <lineage>
        <taxon>Bacteria</taxon>
        <taxon>Pseudomonadati</taxon>
        <taxon>Bacteroidota</taxon>
        <taxon>Bacteroidia</taxon>
        <taxon>Bacteroidales</taxon>
        <taxon>Bacteroidaceae</taxon>
        <taxon>Jilunia</taxon>
    </lineage>
</organism>
<dbReference type="Proteomes" id="UP000651085">
    <property type="component" value="Unassembled WGS sequence"/>
</dbReference>
<accession>A0A926IJM2</accession>
<name>A0A926IJM2_9BACT</name>
<dbReference type="RefSeq" id="WP_262434139.1">
    <property type="nucleotide sequence ID" value="NZ_JACRTF010000001.1"/>
</dbReference>
<dbReference type="InterPro" id="IPR013783">
    <property type="entry name" value="Ig-like_fold"/>
</dbReference>
<comment type="caution">
    <text evidence="2">The sequence shown here is derived from an EMBL/GenBank/DDBJ whole genome shotgun (WGS) entry which is preliminary data.</text>
</comment>
<evidence type="ECO:0000256" key="1">
    <source>
        <dbReference type="SAM" id="SignalP"/>
    </source>
</evidence>
<gene>
    <name evidence="2" type="ORF">H8744_06850</name>
</gene>
<dbReference type="AlphaFoldDB" id="A0A926IJM2"/>
<dbReference type="EMBL" id="JACRTF010000001">
    <property type="protein sequence ID" value="MBC8592977.1"/>
    <property type="molecule type" value="Genomic_DNA"/>
</dbReference>
<feature type="signal peptide" evidence="1">
    <location>
        <begin position="1"/>
        <end position="23"/>
    </location>
</feature>
<evidence type="ECO:0000313" key="2">
    <source>
        <dbReference type="EMBL" id="MBC8592977.1"/>
    </source>
</evidence>
<keyword evidence="3" id="KW-1185">Reference proteome</keyword>
<sequence>MKNITFKMIFLLVALSGWNFAMAQMKAPHTLRGESDMATVSLSWKSPTSPQTLQWHHDRDYDGETGISMSGKMPEIYVANLFTKEDLKGYKDAVIDSVAYFHYRPVFSITIQLYENGEVVYEQPVDTKSLELNKMASVKLDKPYTIKTDVDLMIAVKFLHGENLDFVAIMDNGPVVTGKGDLYSYDGVNWKSVGRGNFLVTGHIQGTVATEEPDGYNVYRGDAKVNTELLEATEVRFSDEPVGTFDYHVTAVYGDKEERSNTVTLTNKSATDYRPVVTNVGVQVEGMKVTTTWNTPFSGNELTWSSKEILGGMKGTGTKPKLWIVHAFDAKELLAYNNHQITAINVGFYEAKVDSLWMVIFADGKIAYTERVEDAVLSQIKANSWMKFTLKTPYQIPLGSDLRFGYLVYTPEGVSPAGRDGGPQVPSRGGWFSTSSPATSGLENTKPTWKELLDGGYDYNWTLSADVEPVGEGGNKIEAQSYDVYRDGQKVAEAVTVNSYVDEVPSPGTYEYGIVAHFKDGKESEMSATVKAKVALPAEYVSPMFLEKSFSEGNLSLSWSTDVRELKHYNEVVYSYGLQDTKDIDAYFGASFTPEEVNAINGYTITGVNMGLADTVKKLEVFLYIDDQVVASKVVDAAAFPLLEMNVVKFDTPVAVPEGKTVLVAYHIVYEVGKSPTLLDDGPLVEGGALISFEGTRWSNLGLISTVVKNNNIVIGLVAEPKEEPASYVLSKFSSAPILIRQIMNDKLSDLSEALTPFALESDAQTTSTLANKAGIFKAETTTPKVKSYRLYCNGSLVEELDGTSYSVKGLPYGAYSYAVSAVYDNGWESALSDSYDINYQQPNLVSAPYALTGERDGKDLNLTWQSPSEANELTWQDKESTSLAVGLSGKATVEGYFAILYSEEDLKNEGKIGQFITHVKFGLADPGLDACKIVIYFDKNRYYEQEVNVETLIKGENSVRLDTPVELLAGREVMVGYYAKYASTIKPNMTDSGPAEDGKGNMIANSASDAPTSWKTLKKLSSKLDYNWRITAVLQNADVVLKAPAMKAETDTPALTYTVYRNGVMLAENLAVTSYKVSNAADGIYTVTAVIDGVETAPSNAILLGDITGITGVDASSKATYDNSLKQVILPKASTVSLFNTDGVLLKRVYVEDRFDMSGYPAGIYVINIDLESDGTQLLKVVK</sequence>